<organism evidence="2 3">
    <name type="scientific">Euplotes crassus</name>
    <dbReference type="NCBI Taxonomy" id="5936"/>
    <lineage>
        <taxon>Eukaryota</taxon>
        <taxon>Sar</taxon>
        <taxon>Alveolata</taxon>
        <taxon>Ciliophora</taxon>
        <taxon>Intramacronucleata</taxon>
        <taxon>Spirotrichea</taxon>
        <taxon>Hypotrichia</taxon>
        <taxon>Euplotida</taxon>
        <taxon>Euplotidae</taxon>
        <taxon>Moneuplotes</taxon>
    </lineage>
</organism>
<gene>
    <name evidence="2" type="ORF">ECRASSUSDP1_LOCUS4294</name>
</gene>
<comment type="caution">
    <text evidence="2">The sequence shown here is derived from an EMBL/GenBank/DDBJ whole genome shotgun (WGS) entry which is preliminary data.</text>
</comment>
<dbReference type="PROSITE" id="PS50176">
    <property type="entry name" value="ARM_REPEAT"/>
    <property type="match status" value="1"/>
</dbReference>
<dbReference type="InterPro" id="IPR016024">
    <property type="entry name" value="ARM-type_fold"/>
</dbReference>
<evidence type="ECO:0000313" key="3">
    <source>
        <dbReference type="Proteomes" id="UP001295684"/>
    </source>
</evidence>
<dbReference type="Proteomes" id="UP001295684">
    <property type="component" value="Unassembled WGS sequence"/>
</dbReference>
<feature type="repeat" description="ARM" evidence="1">
    <location>
        <begin position="436"/>
        <end position="465"/>
    </location>
</feature>
<sequence length="611" mass="70185">MEDSRKEKRENDFFSNPNLTDIKRKREKYLVSLRKKKRYQIFMEKRKIITREPNQEFSEGLRLYESLEEQNQKDLTLLGITPEDFGDEGFEKVISTFCSSTDPEVLEASIRILDNFVKGMIETNRAQEYVCELRDDLLEKYAEILQLDGHLRLKYNVLCFVINLTGITAEYTPKFYKKYEETSFTKILCEIITQEIDQVDAKISLKTCKVASVALWVIRHLICDQRIRESFLKNNIFGKLPLGSLECPSETTITEISTSIFQILDTLTLNLDEDYFYSLFEEFLPILTTTIQKICNDNSLTLRDILFSPQNAHPTKSQSEAFLAHKDEEDKESNPSSSQKFYTSTDIDKQVNKNAPEDFAYDLRIVVLKIVTQVTSLSSHFIDLLMGEIPSLPEETIKVIREKDKGISFLGLKLAGDMCMYTGKHEDISLRITKAGLVEELSHVLDTYSDVVDVVKEALWTFSNLCSTSTTTFNEILEHDYAGLLECICKILAKTLEPRIIHEGMHCIKKLVAFRNKTVCDVLVECDINNILKEVIKLPSLAPRTLSLCLESLYILFEISRGVSLAGNDYARKFYEVQGVEVLEDLALKTVSTKNTQLAEKIIEEFFRIPE</sequence>
<protein>
    <submittedName>
        <fullName evidence="2">Uncharacterized protein</fullName>
    </submittedName>
</protein>
<dbReference type="InterPro" id="IPR011989">
    <property type="entry name" value="ARM-like"/>
</dbReference>
<proteinExistence type="predicted"/>
<evidence type="ECO:0000313" key="2">
    <source>
        <dbReference type="EMBL" id="CAI2362964.1"/>
    </source>
</evidence>
<dbReference type="SUPFAM" id="SSF48371">
    <property type="entry name" value="ARM repeat"/>
    <property type="match status" value="1"/>
</dbReference>
<dbReference type="AlphaFoldDB" id="A0AAD1U9X7"/>
<dbReference type="Gene3D" id="1.25.10.10">
    <property type="entry name" value="Leucine-rich Repeat Variant"/>
    <property type="match status" value="1"/>
</dbReference>
<dbReference type="InterPro" id="IPR000225">
    <property type="entry name" value="Armadillo"/>
</dbReference>
<dbReference type="Pfam" id="PF00514">
    <property type="entry name" value="Arm"/>
    <property type="match status" value="1"/>
</dbReference>
<dbReference type="EMBL" id="CAMPGE010004121">
    <property type="protein sequence ID" value="CAI2362964.1"/>
    <property type="molecule type" value="Genomic_DNA"/>
</dbReference>
<reference evidence="2" key="1">
    <citation type="submission" date="2023-07" db="EMBL/GenBank/DDBJ databases">
        <authorList>
            <consortium name="AG Swart"/>
            <person name="Singh M."/>
            <person name="Singh A."/>
            <person name="Seah K."/>
            <person name="Emmerich C."/>
        </authorList>
    </citation>
    <scope>NUCLEOTIDE SEQUENCE</scope>
    <source>
        <strain evidence="2">DP1</strain>
    </source>
</reference>
<evidence type="ECO:0000256" key="1">
    <source>
        <dbReference type="PROSITE-ProRule" id="PRU00259"/>
    </source>
</evidence>
<name>A0AAD1U9X7_EUPCR</name>
<keyword evidence="3" id="KW-1185">Reference proteome</keyword>
<accession>A0AAD1U9X7</accession>